<dbReference type="InterPro" id="IPR045540">
    <property type="entry name" value="YegS/DAGK_C"/>
</dbReference>
<evidence type="ECO:0000259" key="12">
    <source>
        <dbReference type="PROSITE" id="PS50146"/>
    </source>
</evidence>
<dbReference type="InterPro" id="IPR050187">
    <property type="entry name" value="Lipid_Phosphate_FormReg"/>
</dbReference>
<evidence type="ECO:0000256" key="8">
    <source>
        <dbReference type="ARBA" id="ARBA00022842"/>
    </source>
</evidence>
<keyword evidence="6 13" id="KW-0418">Kinase</keyword>
<dbReference type="GO" id="GO:0016301">
    <property type="term" value="F:kinase activity"/>
    <property type="evidence" value="ECO:0007669"/>
    <property type="project" value="UniProtKB-KW"/>
</dbReference>
<evidence type="ECO:0000313" key="14">
    <source>
        <dbReference type="Proteomes" id="UP001484239"/>
    </source>
</evidence>
<keyword evidence="10" id="KW-0594">Phospholipid biosynthesis</keyword>
<dbReference type="Gene3D" id="3.40.50.10330">
    <property type="entry name" value="Probable inorganic polyphosphate/atp-NAD kinase, domain 1"/>
    <property type="match status" value="1"/>
</dbReference>
<dbReference type="InterPro" id="IPR016064">
    <property type="entry name" value="NAD/diacylglycerol_kinase_sf"/>
</dbReference>
<dbReference type="InterPro" id="IPR017438">
    <property type="entry name" value="ATP-NAD_kinase_N"/>
</dbReference>
<feature type="domain" description="DAGKc" evidence="12">
    <location>
        <begin position="18"/>
        <end position="152"/>
    </location>
</feature>
<dbReference type="PANTHER" id="PTHR12358:SF106">
    <property type="entry name" value="LIPID KINASE YEGS"/>
    <property type="match status" value="1"/>
</dbReference>
<keyword evidence="4" id="KW-0479">Metal-binding</keyword>
<dbReference type="Proteomes" id="UP001484239">
    <property type="component" value="Unassembled WGS sequence"/>
</dbReference>
<keyword evidence="11" id="KW-1208">Phospholipid metabolism</keyword>
<keyword evidence="5" id="KW-0547">Nucleotide-binding</keyword>
<comment type="caution">
    <text evidence="13">The sequence shown here is derived from an EMBL/GenBank/DDBJ whole genome shotgun (WGS) entry which is preliminary data.</text>
</comment>
<keyword evidence="8" id="KW-0460">Magnesium</keyword>
<dbReference type="PANTHER" id="PTHR12358">
    <property type="entry name" value="SPHINGOSINE KINASE"/>
    <property type="match status" value="1"/>
</dbReference>
<keyword evidence="2" id="KW-0444">Lipid biosynthesis</keyword>
<dbReference type="EMBL" id="JBBHLI010000001">
    <property type="protein sequence ID" value="MEK9499760.1"/>
    <property type="molecule type" value="Genomic_DNA"/>
</dbReference>
<evidence type="ECO:0000256" key="6">
    <source>
        <dbReference type="ARBA" id="ARBA00022777"/>
    </source>
</evidence>
<comment type="cofactor">
    <cofactor evidence="1">
        <name>Mg(2+)</name>
        <dbReference type="ChEBI" id="CHEBI:18420"/>
    </cofactor>
</comment>
<proteinExistence type="predicted"/>
<evidence type="ECO:0000256" key="11">
    <source>
        <dbReference type="ARBA" id="ARBA00023264"/>
    </source>
</evidence>
<protein>
    <submittedName>
        <fullName evidence="13">Diacylglycerol kinase family protein</fullName>
    </submittedName>
</protein>
<evidence type="ECO:0000313" key="13">
    <source>
        <dbReference type="EMBL" id="MEK9499760.1"/>
    </source>
</evidence>
<dbReference type="Pfam" id="PF00781">
    <property type="entry name" value="DAGK_cat"/>
    <property type="match status" value="1"/>
</dbReference>
<keyword evidence="3" id="KW-0808">Transferase</keyword>
<evidence type="ECO:0000256" key="5">
    <source>
        <dbReference type="ARBA" id="ARBA00022741"/>
    </source>
</evidence>
<reference evidence="13 14" key="1">
    <citation type="submission" date="2024-02" db="EMBL/GenBank/DDBJ databases">
        <title>A novel Gemmatimonadota bacterium.</title>
        <authorList>
            <person name="Du Z.-J."/>
            <person name="Ye Y.-Q."/>
        </authorList>
    </citation>
    <scope>NUCLEOTIDE SEQUENCE [LARGE SCALE GENOMIC DNA]</scope>
    <source>
        <strain evidence="13 14">DH-20</strain>
    </source>
</reference>
<dbReference type="InterPro" id="IPR005218">
    <property type="entry name" value="Diacylglycerol/lipid_kinase"/>
</dbReference>
<dbReference type="InterPro" id="IPR001206">
    <property type="entry name" value="Diacylglycerol_kinase_cat_dom"/>
</dbReference>
<organism evidence="13 14">
    <name type="scientific">Gaopeijia maritima</name>
    <dbReference type="NCBI Taxonomy" id="3119007"/>
    <lineage>
        <taxon>Bacteria</taxon>
        <taxon>Pseudomonadati</taxon>
        <taxon>Gemmatimonadota</taxon>
        <taxon>Longimicrobiia</taxon>
        <taxon>Gaopeijiales</taxon>
        <taxon>Gaopeijiaceae</taxon>
        <taxon>Gaopeijia</taxon>
    </lineage>
</organism>
<evidence type="ECO:0000256" key="7">
    <source>
        <dbReference type="ARBA" id="ARBA00022840"/>
    </source>
</evidence>
<evidence type="ECO:0000256" key="10">
    <source>
        <dbReference type="ARBA" id="ARBA00023209"/>
    </source>
</evidence>
<keyword evidence="9" id="KW-0443">Lipid metabolism</keyword>
<evidence type="ECO:0000256" key="4">
    <source>
        <dbReference type="ARBA" id="ARBA00022723"/>
    </source>
</evidence>
<dbReference type="Pfam" id="PF19279">
    <property type="entry name" value="YegS_C"/>
    <property type="match status" value="1"/>
</dbReference>
<dbReference type="Gene3D" id="2.60.200.40">
    <property type="match status" value="1"/>
</dbReference>
<dbReference type="RefSeq" id="WP_405278206.1">
    <property type="nucleotide sequence ID" value="NZ_CP144380.1"/>
</dbReference>
<dbReference type="NCBIfam" id="TIGR00147">
    <property type="entry name" value="YegS/Rv2252/BmrU family lipid kinase"/>
    <property type="match status" value="1"/>
</dbReference>
<evidence type="ECO:0000256" key="2">
    <source>
        <dbReference type="ARBA" id="ARBA00022516"/>
    </source>
</evidence>
<evidence type="ECO:0000256" key="9">
    <source>
        <dbReference type="ARBA" id="ARBA00023098"/>
    </source>
</evidence>
<sequence length="336" mass="35243">MVSGRGADLRGDGADLSGHARRVFVIFNPASGRGRGLKRQATYLELLERHLPGFDHGVTAAAGDEYRLADEALAAGYDTIVAVGGDGTWSHVADRVLASGRSDVTLGLLPSGTGNDFGRSLGLRFSDPESAVRALASGRTRRLDAGRILTPSIPGVPGVTTVSDAPAEARHFLNLVGFGFDIAVLDAAANARFLKGEALYKITAIQQLFSFPGIEAEITAADGTVESGRYLMVTISNSPFFGGGFPIAPRATVEDGLLHACMIGDAPPLRRMKLFSDAGRGRHVEADEVAEVNAPGFTARFGGPVRFEADGDVFTVPEGELQVEILPGALEVLAEA</sequence>
<accession>A0ABU9E813</accession>
<evidence type="ECO:0000256" key="1">
    <source>
        <dbReference type="ARBA" id="ARBA00001946"/>
    </source>
</evidence>
<dbReference type="SUPFAM" id="SSF111331">
    <property type="entry name" value="NAD kinase/diacylglycerol kinase-like"/>
    <property type="match status" value="1"/>
</dbReference>
<dbReference type="SMART" id="SM00046">
    <property type="entry name" value="DAGKc"/>
    <property type="match status" value="1"/>
</dbReference>
<name>A0ABU9E813_9BACT</name>
<keyword evidence="14" id="KW-1185">Reference proteome</keyword>
<dbReference type="PROSITE" id="PS50146">
    <property type="entry name" value="DAGK"/>
    <property type="match status" value="1"/>
</dbReference>
<keyword evidence="7" id="KW-0067">ATP-binding</keyword>
<evidence type="ECO:0000256" key="3">
    <source>
        <dbReference type="ARBA" id="ARBA00022679"/>
    </source>
</evidence>
<gene>
    <name evidence="13" type="ORF">WI372_02040</name>
</gene>